<dbReference type="EMBL" id="GBRH01179942">
    <property type="protein sequence ID" value="JAE17954.1"/>
    <property type="molecule type" value="Transcribed_RNA"/>
</dbReference>
<sequence>MMYPPCCRLECFSSGLVSPPHVGLGAGRGLFILLVFPFFHYVLIL</sequence>
<keyword evidence="1" id="KW-0812">Transmembrane</keyword>
<keyword evidence="1" id="KW-0472">Membrane</keyword>
<feature type="transmembrane region" description="Helical" evidence="1">
    <location>
        <begin position="22"/>
        <end position="44"/>
    </location>
</feature>
<evidence type="ECO:0000256" key="1">
    <source>
        <dbReference type="SAM" id="Phobius"/>
    </source>
</evidence>
<organism evidence="2">
    <name type="scientific">Arundo donax</name>
    <name type="common">Giant reed</name>
    <name type="synonym">Donax arundinaceus</name>
    <dbReference type="NCBI Taxonomy" id="35708"/>
    <lineage>
        <taxon>Eukaryota</taxon>
        <taxon>Viridiplantae</taxon>
        <taxon>Streptophyta</taxon>
        <taxon>Embryophyta</taxon>
        <taxon>Tracheophyta</taxon>
        <taxon>Spermatophyta</taxon>
        <taxon>Magnoliopsida</taxon>
        <taxon>Liliopsida</taxon>
        <taxon>Poales</taxon>
        <taxon>Poaceae</taxon>
        <taxon>PACMAD clade</taxon>
        <taxon>Arundinoideae</taxon>
        <taxon>Arundineae</taxon>
        <taxon>Arundo</taxon>
    </lineage>
</organism>
<name>A0A0A9G396_ARUDO</name>
<reference evidence="2" key="1">
    <citation type="submission" date="2014-09" db="EMBL/GenBank/DDBJ databases">
        <authorList>
            <person name="Magalhaes I.L.F."/>
            <person name="Oliveira U."/>
            <person name="Santos F.R."/>
            <person name="Vidigal T.H.D.A."/>
            <person name="Brescovit A.D."/>
            <person name="Santos A.J."/>
        </authorList>
    </citation>
    <scope>NUCLEOTIDE SEQUENCE</scope>
    <source>
        <tissue evidence="2">Shoot tissue taken approximately 20 cm above the soil surface</tissue>
    </source>
</reference>
<accession>A0A0A9G396</accession>
<keyword evidence="1" id="KW-1133">Transmembrane helix</keyword>
<protein>
    <submittedName>
        <fullName evidence="2">Uncharacterized protein</fullName>
    </submittedName>
</protein>
<dbReference type="AlphaFoldDB" id="A0A0A9G396"/>
<reference evidence="2" key="2">
    <citation type="journal article" date="2015" name="Data Brief">
        <title>Shoot transcriptome of the giant reed, Arundo donax.</title>
        <authorList>
            <person name="Barrero R.A."/>
            <person name="Guerrero F.D."/>
            <person name="Moolhuijzen P."/>
            <person name="Goolsby J.A."/>
            <person name="Tidwell J."/>
            <person name="Bellgard S.E."/>
            <person name="Bellgard M.I."/>
        </authorList>
    </citation>
    <scope>NUCLEOTIDE SEQUENCE</scope>
    <source>
        <tissue evidence="2">Shoot tissue taken approximately 20 cm above the soil surface</tissue>
    </source>
</reference>
<evidence type="ECO:0000313" key="2">
    <source>
        <dbReference type="EMBL" id="JAE17954.1"/>
    </source>
</evidence>
<proteinExistence type="predicted"/>